<dbReference type="EMBL" id="CAJNOV010012764">
    <property type="protein sequence ID" value="CAF1496512.1"/>
    <property type="molecule type" value="Genomic_DNA"/>
</dbReference>
<dbReference type="EMBL" id="CAJNRG010017055">
    <property type="protein sequence ID" value="CAF2216109.1"/>
    <property type="molecule type" value="Genomic_DNA"/>
</dbReference>
<evidence type="ECO:0000313" key="5">
    <source>
        <dbReference type="EMBL" id="CAF2216109.1"/>
    </source>
</evidence>
<dbReference type="Proteomes" id="UP000663855">
    <property type="component" value="Unassembled WGS sequence"/>
</dbReference>
<dbReference type="Proteomes" id="UP000663887">
    <property type="component" value="Unassembled WGS sequence"/>
</dbReference>
<dbReference type="EMBL" id="CAJNRF010018229">
    <property type="protein sequence ID" value="CAF2251511.1"/>
    <property type="molecule type" value="Genomic_DNA"/>
</dbReference>
<evidence type="ECO:0000313" key="6">
    <source>
        <dbReference type="EMBL" id="CAF2251511.1"/>
    </source>
</evidence>
<dbReference type="InterPro" id="IPR002492">
    <property type="entry name" value="Transposase_Tc1-like"/>
</dbReference>
<name>A0A819NK84_9BILA</name>
<evidence type="ECO:0000313" key="10">
    <source>
        <dbReference type="EMBL" id="CAF4041580.1"/>
    </source>
</evidence>
<dbReference type="OrthoDB" id="4843387at2759"/>
<feature type="domain" description="Transposase Tc1-like" evidence="1">
    <location>
        <begin position="5"/>
        <end position="73"/>
    </location>
</feature>
<dbReference type="Proteomes" id="UP000663834">
    <property type="component" value="Unassembled WGS sequence"/>
</dbReference>
<reference evidence="9" key="1">
    <citation type="submission" date="2021-02" db="EMBL/GenBank/DDBJ databases">
        <authorList>
            <person name="Nowell W R."/>
        </authorList>
    </citation>
    <scope>NUCLEOTIDE SEQUENCE</scope>
</reference>
<dbReference type="EMBL" id="CAJOBG010002284">
    <property type="protein sequence ID" value="CAF3996275.1"/>
    <property type="molecule type" value="Genomic_DNA"/>
</dbReference>
<proteinExistence type="predicted"/>
<dbReference type="Proteomes" id="UP000663856">
    <property type="component" value="Unassembled WGS sequence"/>
</dbReference>
<dbReference type="GO" id="GO:0006313">
    <property type="term" value="P:DNA transposition"/>
    <property type="evidence" value="ECO:0007669"/>
    <property type="project" value="InterPro"/>
</dbReference>
<evidence type="ECO:0000313" key="8">
    <source>
        <dbReference type="EMBL" id="CAF3887973.1"/>
    </source>
</evidence>
<dbReference type="EMBL" id="CAJOBJ010001615">
    <property type="protein sequence ID" value="CAF3887973.1"/>
    <property type="molecule type" value="Genomic_DNA"/>
</dbReference>
<dbReference type="InterPro" id="IPR052338">
    <property type="entry name" value="Transposase_5"/>
</dbReference>
<protein>
    <recommendedName>
        <fullName evidence="1">Transposase Tc1-like domain-containing protein</fullName>
    </recommendedName>
</protein>
<dbReference type="GO" id="GO:0003677">
    <property type="term" value="F:DNA binding"/>
    <property type="evidence" value="ECO:0007669"/>
    <property type="project" value="InterPro"/>
</dbReference>
<evidence type="ECO:0000313" key="3">
    <source>
        <dbReference type="EMBL" id="CAF1533583.1"/>
    </source>
</evidence>
<dbReference type="GO" id="GO:0015074">
    <property type="term" value="P:DNA integration"/>
    <property type="evidence" value="ECO:0007669"/>
    <property type="project" value="InterPro"/>
</dbReference>
<dbReference type="PANTHER" id="PTHR23022">
    <property type="entry name" value="TRANSPOSABLE ELEMENT-RELATED"/>
    <property type="match status" value="1"/>
</dbReference>
<dbReference type="EMBL" id="CAJNOW010008268">
    <property type="protein sequence ID" value="CAF1533583.1"/>
    <property type="molecule type" value="Genomic_DNA"/>
</dbReference>
<dbReference type="PANTHER" id="PTHR23022:SF135">
    <property type="entry name" value="SI:DKEY-77F5.3"/>
    <property type="match status" value="1"/>
</dbReference>
<evidence type="ECO:0000313" key="9">
    <source>
        <dbReference type="EMBL" id="CAF3996275.1"/>
    </source>
</evidence>
<gene>
    <name evidence="11" type="ORF">BYL167_LOCUS21241</name>
    <name evidence="2" type="ORF">CJN711_LOCUS27006</name>
    <name evidence="8" type="ORF">GIL414_LOCUS5894</name>
    <name evidence="3" type="ORF">KQP761_LOCUS16471</name>
    <name evidence="4" type="ORF">MBJ925_LOCUS33957</name>
    <name evidence="9" type="ORF">OVN521_LOCUS14779</name>
    <name evidence="7" type="ORF">SMN809_LOCUS1747</name>
    <name evidence="10" type="ORF">UXM345_LOCUS18630</name>
    <name evidence="6" type="ORF">WKI299_LOCUS37069</name>
    <name evidence="5" type="ORF">XDN619_LOCUS33548</name>
</gene>
<evidence type="ECO:0000313" key="7">
    <source>
        <dbReference type="EMBL" id="CAF3811396.1"/>
    </source>
</evidence>
<dbReference type="EMBL" id="CAJOBH010009613">
    <property type="protein sequence ID" value="CAF4145313.1"/>
    <property type="molecule type" value="Genomic_DNA"/>
</dbReference>
<dbReference type="AlphaFoldDB" id="A0A819NK84"/>
<dbReference type="Proteomes" id="UP000663866">
    <property type="component" value="Unassembled WGS sequence"/>
</dbReference>
<dbReference type="Proteomes" id="UP000663824">
    <property type="component" value="Unassembled WGS sequence"/>
</dbReference>
<organism evidence="9 12">
    <name type="scientific">Rotaria magnacalcarata</name>
    <dbReference type="NCBI Taxonomy" id="392030"/>
    <lineage>
        <taxon>Eukaryota</taxon>
        <taxon>Metazoa</taxon>
        <taxon>Spiralia</taxon>
        <taxon>Gnathifera</taxon>
        <taxon>Rotifera</taxon>
        <taxon>Eurotatoria</taxon>
        <taxon>Bdelloidea</taxon>
        <taxon>Philodinida</taxon>
        <taxon>Philodinidae</taxon>
        <taxon>Rotaria</taxon>
    </lineage>
</organism>
<dbReference type="Proteomes" id="UP000663842">
    <property type="component" value="Unassembled WGS sequence"/>
</dbReference>
<keyword evidence="12" id="KW-1185">Reference proteome</keyword>
<dbReference type="Proteomes" id="UP000681720">
    <property type="component" value="Unassembled WGS sequence"/>
</dbReference>
<comment type="caution">
    <text evidence="9">The sequence shown here is derived from an EMBL/GenBank/DDBJ whole genome shotgun (WGS) entry which is preliminary data.</text>
</comment>
<dbReference type="EMBL" id="CAJOBI010000284">
    <property type="protein sequence ID" value="CAF3811396.1"/>
    <property type="molecule type" value="Genomic_DNA"/>
</dbReference>
<evidence type="ECO:0000313" key="12">
    <source>
        <dbReference type="Proteomes" id="UP000663866"/>
    </source>
</evidence>
<dbReference type="EMBL" id="CAJOBF010002548">
    <property type="protein sequence ID" value="CAF4041580.1"/>
    <property type="molecule type" value="Genomic_DNA"/>
</dbReference>
<dbReference type="Proteomes" id="UP000676336">
    <property type="component" value="Unassembled WGS sequence"/>
</dbReference>
<sequence>MLIVIYDEASTNRRISSSTIKAELQSELNITISESTIKRRAHEAGFYGRAARKKPYINRLNLTKRLEYARTYREKPLVFWNDVIWPDESKFNLFRSVGKIMTWRTPEEFNIQCAVPTVKDGGGSVMYWGCFSSSEADNLVFIDKNMTGEVY</sequence>
<dbReference type="Pfam" id="PF01498">
    <property type="entry name" value="HTH_Tnp_Tc3_2"/>
    <property type="match status" value="1"/>
</dbReference>
<accession>A0A819NK84</accession>
<evidence type="ECO:0000259" key="1">
    <source>
        <dbReference type="Pfam" id="PF01498"/>
    </source>
</evidence>
<dbReference type="Gene3D" id="3.30.420.10">
    <property type="entry name" value="Ribonuclease H-like superfamily/Ribonuclease H"/>
    <property type="match status" value="1"/>
</dbReference>
<evidence type="ECO:0000313" key="2">
    <source>
        <dbReference type="EMBL" id="CAF1496512.1"/>
    </source>
</evidence>
<dbReference type="EMBL" id="CAJNRE010018699">
    <property type="protein sequence ID" value="CAF2173682.1"/>
    <property type="molecule type" value="Genomic_DNA"/>
</dbReference>
<evidence type="ECO:0000313" key="4">
    <source>
        <dbReference type="EMBL" id="CAF2173682.1"/>
    </source>
</evidence>
<dbReference type="Proteomes" id="UP000681967">
    <property type="component" value="Unassembled WGS sequence"/>
</dbReference>
<dbReference type="InterPro" id="IPR036397">
    <property type="entry name" value="RNaseH_sf"/>
</dbReference>
<evidence type="ECO:0000313" key="11">
    <source>
        <dbReference type="EMBL" id="CAF4145313.1"/>
    </source>
</evidence>